<reference evidence="2 3" key="1">
    <citation type="submission" date="2017-10" db="EMBL/GenBank/DDBJ databases">
        <title>Analysis of the genome sequences of Rhizobium populations associated to common bean (phaseolus vulgaris).</title>
        <authorList>
            <person name="Bustos P."/>
            <person name="Santamaria R.I."/>
            <person name="Miranda-Sanchez F."/>
            <person name="Perez-Carrascal O."/>
            <person name="Juarez S."/>
            <person name="Lozano L."/>
            <person name="Martinez-Flores I."/>
            <person name="Vinuesa P."/>
            <person name="Martinez-Romero E."/>
            <person name="Cevallos M.A."/>
            <person name="Romero D."/>
            <person name="Davila G."/>
            <person name="Gonzalez V."/>
        </authorList>
    </citation>
    <scope>NUCLEOTIDE SEQUENCE [LARGE SCALE GENOMIC DNA]</scope>
    <source>
        <strain evidence="2 3">NXT3</strain>
    </source>
</reference>
<sequence>MTQLRFRPQAGRRQQPSVARPGHAEQKASDGVLTTITRAATAAVQGSRELQAFAAPVLMVPAEADSPALWWLPTISNLFLESFIPRRFDRPAPIFRSTNLG</sequence>
<protein>
    <submittedName>
        <fullName evidence="2">Uncharacterized protein</fullName>
    </submittedName>
</protein>
<evidence type="ECO:0000313" key="2">
    <source>
        <dbReference type="EMBL" id="AUX75345.1"/>
    </source>
</evidence>
<evidence type="ECO:0000313" key="3">
    <source>
        <dbReference type="Proteomes" id="UP000239340"/>
    </source>
</evidence>
<dbReference type="EMBL" id="CP024307">
    <property type="protein sequence ID" value="AUX75345.1"/>
    <property type="molecule type" value="Genomic_DNA"/>
</dbReference>
<gene>
    <name evidence="2" type="ORF">NXT3_CH00745</name>
</gene>
<dbReference type="Proteomes" id="UP000239340">
    <property type="component" value="Chromosome"/>
</dbReference>
<proteinExistence type="predicted"/>
<dbReference type="AlphaFoldDB" id="A0A2L0H1J6"/>
<evidence type="ECO:0000256" key="1">
    <source>
        <dbReference type="SAM" id="MobiDB-lite"/>
    </source>
</evidence>
<name>A0A2L0H1J6_RHIFR</name>
<feature type="region of interest" description="Disordered" evidence="1">
    <location>
        <begin position="1"/>
        <end position="30"/>
    </location>
</feature>
<organism evidence="2 3">
    <name type="scientific">Rhizobium fredii</name>
    <name type="common">Sinorhizobium fredii</name>
    <dbReference type="NCBI Taxonomy" id="380"/>
    <lineage>
        <taxon>Bacteria</taxon>
        <taxon>Pseudomonadati</taxon>
        <taxon>Pseudomonadota</taxon>
        <taxon>Alphaproteobacteria</taxon>
        <taxon>Hyphomicrobiales</taxon>
        <taxon>Rhizobiaceae</taxon>
        <taxon>Sinorhizobium/Ensifer group</taxon>
        <taxon>Sinorhizobium</taxon>
    </lineage>
</organism>
<accession>A0A2L0H1J6</accession>